<evidence type="ECO:0000313" key="3">
    <source>
        <dbReference type="EMBL" id="AXX98894.1"/>
    </source>
</evidence>
<dbReference type="PROSITE" id="PS51257">
    <property type="entry name" value="PROKAR_LIPOPROTEIN"/>
    <property type="match status" value="1"/>
</dbReference>
<dbReference type="InterPro" id="IPR036365">
    <property type="entry name" value="PGBD-like_sf"/>
</dbReference>
<accession>A0A347UJ66</accession>
<reference evidence="3 4" key="1">
    <citation type="submission" date="2018-09" db="EMBL/GenBank/DDBJ databases">
        <title>Profundibacter amoris BAR1 gen. nov., sp. nov., a new member of the Roseobacter clade isolated at Lokis Castle Vent Field on the Arctic Mid-Oceanic Ridge.</title>
        <authorList>
            <person name="Le Moine Bauer S."/>
            <person name="Sjoeberg A.G."/>
            <person name="L'Haridon S."/>
            <person name="Stokke R."/>
            <person name="Roalkvam I."/>
            <person name="Steen I.H."/>
            <person name="Dahle H."/>
        </authorList>
    </citation>
    <scope>NUCLEOTIDE SEQUENCE [LARGE SCALE GENOMIC DNA]</scope>
    <source>
        <strain evidence="3 4">BAR1</strain>
    </source>
</reference>
<dbReference type="InterPro" id="IPR002477">
    <property type="entry name" value="Peptidoglycan-bd-like"/>
</dbReference>
<keyword evidence="4" id="KW-1185">Reference proteome</keyword>
<gene>
    <name evidence="3" type="ORF">BAR1_13735</name>
</gene>
<dbReference type="Proteomes" id="UP000261704">
    <property type="component" value="Chromosome"/>
</dbReference>
<evidence type="ECO:0000313" key="4">
    <source>
        <dbReference type="Proteomes" id="UP000261704"/>
    </source>
</evidence>
<evidence type="ECO:0000259" key="2">
    <source>
        <dbReference type="Pfam" id="PF01471"/>
    </source>
</evidence>
<dbReference type="KEGG" id="pamo:BAR1_13735"/>
<dbReference type="OrthoDB" id="7861420at2"/>
<dbReference type="InterPro" id="IPR036366">
    <property type="entry name" value="PGBDSf"/>
</dbReference>
<name>A0A347UJ66_9RHOB</name>
<keyword evidence="1" id="KW-0732">Signal</keyword>
<evidence type="ECO:0000256" key="1">
    <source>
        <dbReference type="SAM" id="SignalP"/>
    </source>
</evidence>
<dbReference type="SUPFAM" id="SSF47090">
    <property type="entry name" value="PGBD-like"/>
    <property type="match status" value="1"/>
</dbReference>
<protein>
    <submittedName>
        <fullName evidence="3">Peptidoglycan-binding protein</fullName>
    </submittedName>
</protein>
<dbReference type="Pfam" id="PF01471">
    <property type="entry name" value="PG_binding_1"/>
    <property type="match status" value="1"/>
</dbReference>
<dbReference type="RefSeq" id="WP_118943548.1">
    <property type="nucleotide sequence ID" value="NZ_CP032125.1"/>
</dbReference>
<dbReference type="EMBL" id="CP032125">
    <property type="protein sequence ID" value="AXX98894.1"/>
    <property type="molecule type" value="Genomic_DNA"/>
</dbReference>
<feature type="domain" description="Peptidoglycan binding-like" evidence="2">
    <location>
        <begin position="76"/>
        <end position="117"/>
    </location>
</feature>
<organism evidence="3 4">
    <name type="scientific">Profundibacter amoris</name>
    <dbReference type="NCBI Taxonomy" id="2171755"/>
    <lineage>
        <taxon>Bacteria</taxon>
        <taxon>Pseudomonadati</taxon>
        <taxon>Pseudomonadota</taxon>
        <taxon>Alphaproteobacteria</taxon>
        <taxon>Rhodobacterales</taxon>
        <taxon>Paracoccaceae</taxon>
        <taxon>Profundibacter</taxon>
    </lineage>
</organism>
<dbReference type="Gene3D" id="1.10.101.10">
    <property type="entry name" value="PGBD-like superfamily/PGBD"/>
    <property type="match status" value="1"/>
</dbReference>
<dbReference type="AlphaFoldDB" id="A0A347UJ66"/>
<proteinExistence type="predicted"/>
<sequence length="138" mass="14769">MIRITALITAGALFLTACQTGTGVGTITQTETITLHRTRPANPPPDTCWASQTAPQTDGDIWFQTPCPDALDTDFINTLQRALKARGLYDGEIDGTLGTGTRKAIRTYQAAHGLDSDVLALDAARQLGLIAYPRPDKA</sequence>
<feature type="signal peptide" evidence="1">
    <location>
        <begin position="1"/>
        <end position="17"/>
    </location>
</feature>
<feature type="chain" id="PRO_5016822740" evidence="1">
    <location>
        <begin position="18"/>
        <end position="138"/>
    </location>
</feature>